<feature type="transmembrane region" description="Helical" evidence="1">
    <location>
        <begin position="99"/>
        <end position="120"/>
    </location>
</feature>
<dbReference type="RefSeq" id="WP_367952523.1">
    <property type="nucleotide sequence ID" value="NZ_JBDPGJ010000001.1"/>
</dbReference>
<dbReference type="PANTHER" id="PTHR22911:SF135">
    <property type="entry name" value="BLR4310 PROTEIN"/>
    <property type="match status" value="1"/>
</dbReference>
<feature type="transmembrane region" description="Helical" evidence="1">
    <location>
        <begin position="132"/>
        <end position="152"/>
    </location>
</feature>
<organism evidence="3 4">
    <name type="scientific">Aquibium pacificus</name>
    <dbReference type="NCBI Taxonomy" id="3153579"/>
    <lineage>
        <taxon>Bacteria</taxon>
        <taxon>Pseudomonadati</taxon>
        <taxon>Pseudomonadota</taxon>
        <taxon>Alphaproteobacteria</taxon>
        <taxon>Hyphomicrobiales</taxon>
        <taxon>Phyllobacteriaceae</taxon>
        <taxon>Aquibium</taxon>
    </lineage>
</organism>
<feature type="transmembrane region" description="Helical" evidence="1">
    <location>
        <begin position="212"/>
        <end position="229"/>
    </location>
</feature>
<evidence type="ECO:0000256" key="1">
    <source>
        <dbReference type="SAM" id="Phobius"/>
    </source>
</evidence>
<proteinExistence type="predicted"/>
<dbReference type="PANTHER" id="PTHR22911">
    <property type="entry name" value="ACYL-MALONYL CONDENSING ENZYME-RELATED"/>
    <property type="match status" value="1"/>
</dbReference>
<feature type="transmembrane region" description="Helical" evidence="1">
    <location>
        <begin position="158"/>
        <end position="174"/>
    </location>
</feature>
<dbReference type="Pfam" id="PF00892">
    <property type="entry name" value="EamA"/>
    <property type="match status" value="1"/>
</dbReference>
<accession>A0ABV3SG99</accession>
<evidence type="ECO:0000313" key="4">
    <source>
        <dbReference type="Proteomes" id="UP001556692"/>
    </source>
</evidence>
<protein>
    <submittedName>
        <fullName evidence="3">DMT family transporter</fullName>
    </submittedName>
</protein>
<keyword evidence="1" id="KW-0472">Membrane</keyword>
<feature type="transmembrane region" description="Helical" evidence="1">
    <location>
        <begin position="37"/>
        <end position="60"/>
    </location>
</feature>
<dbReference type="Proteomes" id="UP001556692">
    <property type="component" value="Unassembled WGS sequence"/>
</dbReference>
<feature type="transmembrane region" description="Helical" evidence="1">
    <location>
        <begin position="265"/>
        <end position="282"/>
    </location>
</feature>
<name>A0ABV3SG99_9HYPH</name>
<evidence type="ECO:0000313" key="3">
    <source>
        <dbReference type="EMBL" id="MEX0404645.1"/>
    </source>
</evidence>
<keyword evidence="1" id="KW-1133">Transmembrane helix</keyword>
<keyword evidence="4" id="KW-1185">Reference proteome</keyword>
<feature type="transmembrane region" description="Helical" evidence="1">
    <location>
        <begin position="241"/>
        <end position="259"/>
    </location>
</feature>
<dbReference type="InterPro" id="IPR037185">
    <property type="entry name" value="EmrE-like"/>
</dbReference>
<keyword evidence="1" id="KW-0812">Transmembrane</keyword>
<feature type="transmembrane region" description="Helical" evidence="1">
    <location>
        <begin position="12"/>
        <end position="31"/>
    </location>
</feature>
<gene>
    <name evidence="3" type="ORF">ABGN05_03100</name>
</gene>
<feature type="transmembrane region" description="Helical" evidence="1">
    <location>
        <begin position="181"/>
        <end position="200"/>
    </location>
</feature>
<sequence length="288" mass="30066">MAITETTAGDWRTGTFLVIASAAFFGLTGVLTKSISADAWTIACWRGLVGAFVISGYVAWRSGGTGLRQAFSLKPPVLLLAAVGAVASLAFIAAFKNTYVANVTIIYATAPFAAAFLGYVVTREGVRRRTMLAACVCLCGVSIIVAGSLGSINLVGDGLALAMTWLSALYMVLIRRFRDAPVVWAGALSGFMVFACAWAFTDPTAVGITDGLLVLAFGFTFASALILWTEGTRFISAADSGLIGSAEIPFAIFFAMLLIGEIPPAATVSGGILVLAGVMYGSRRRERG</sequence>
<evidence type="ECO:0000259" key="2">
    <source>
        <dbReference type="Pfam" id="PF00892"/>
    </source>
</evidence>
<feature type="transmembrane region" description="Helical" evidence="1">
    <location>
        <begin position="72"/>
        <end position="93"/>
    </location>
</feature>
<reference evidence="3 4" key="1">
    <citation type="submission" date="2024-05" db="EMBL/GenBank/DDBJ databases">
        <authorList>
            <person name="Jiang F."/>
        </authorList>
    </citation>
    <scope>NUCLEOTIDE SEQUENCE [LARGE SCALE GENOMIC DNA]</scope>
    <source>
        <strain evidence="3 4">LZ166</strain>
    </source>
</reference>
<dbReference type="EMBL" id="JBDPGJ010000001">
    <property type="protein sequence ID" value="MEX0404645.1"/>
    <property type="molecule type" value="Genomic_DNA"/>
</dbReference>
<dbReference type="InterPro" id="IPR000620">
    <property type="entry name" value="EamA_dom"/>
</dbReference>
<dbReference type="SUPFAM" id="SSF103481">
    <property type="entry name" value="Multidrug resistance efflux transporter EmrE"/>
    <property type="match status" value="2"/>
</dbReference>
<comment type="caution">
    <text evidence="3">The sequence shown here is derived from an EMBL/GenBank/DDBJ whole genome shotgun (WGS) entry which is preliminary data.</text>
</comment>
<feature type="domain" description="EamA" evidence="2">
    <location>
        <begin position="13"/>
        <end position="145"/>
    </location>
</feature>